<feature type="transmembrane region" description="Helical" evidence="9">
    <location>
        <begin position="177"/>
        <end position="197"/>
    </location>
</feature>
<dbReference type="GO" id="GO:0000329">
    <property type="term" value="C:fungal-type vacuole membrane"/>
    <property type="evidence" value="ECO:0007669"/>
    <property type="project" value="TreeGrafter"/>
</dbReference>
<dbReference type="InterPro" id="IPR026030">
    <property type="entry name" value="Pur-cyt_permease_Fcy2/21/22"/>
</dbReference>
<keyword evidence="3 8" id="KW-0813">Transport</keyword>
<keyword evidence="4" id="KW-0597">Phosphoprotein</keyword>
<dbReference type="Proteomes" id="UP000750522">
    <property type="component" value="Unassembled WGS sequence"/>
</dbReference>
<evidence type="ECO:0000313" key="10">
    <source>
        <dbReference type="EMBL" id="CDO56009.1"/>
    </source>
</evidence>
<feature type="transmembrane region" description="Helical" evidence="9">
    <location>
        <begin position="404"/>
        <end position="422"/>
    </location>
</feature>
<reference evidence="10 12" key="1">
    <citation type="submission" date="2014-03" db="EMBL/GenBank/DDBJ databases">
        <authorList>
            <person name="Casaregola S."/>
        </authorList>
    </citation>
    <scope>NUCLEOTIDE SEQUENCE [LARGE SCALE GENOMIC DNA]</scope>
    <source>
        <strain evidence="10 12">CLIB 918</strain>
    </source>
</reference>
<feature type="transmembrane region" description="Helical" evidence="9">
    <location>
        <begin position="135"/>
        <end position="157"/>
    </location>
</feature>
<dbReference type="EMBL" id="CCBN010000013">
    <property type="protein sequence ID" value="CDO56009.1"/>
    <property type="molecule type" value="Genomic_DNA"/>
</dbReference>
<dbReference type="PIRSF" id="PIRSF002744">
    <property type="entry name" value="Pur-cyt_permease"/>
    <property type="match status" value="1"/>
</dbReference>
<comment type="caution">
    <text evidence="10">The sequence shown here is derived from an EMBL/GenBank/DDBJ whole genome shotgun (WGS) entry which is preliminary data.</text>
</comment>
<protein>
    <submittedName>
        <fullName evidence="10">Similar to Saccharomyces cerevisiae YER060W FCY21 Putative purine-cytosine permease</fullName>
    </submittedName>
</protein>
<evidence type="ECO:0000256" key="7">
    <source>
        <dbReference type="ARBA" id="ARBA00023136"/>
    </source>
</evidence>
<dbReference type="InterPro" id="IPR001248">
    <property type="entry name" value="Pur-cyt_permease"/>
</dbReference>
<feature type="transmembrane region" description="Helical" evidence="9">
    <location>
        <begin position="204"/>
        <end position="221"/>
    </location>
</feature>
<gene>
    <name evidence="10" type="ORF">BN980_GECA13s01517g</name>
    <name evidence="11" type="ORF">DV451_004879</name>
</gene>
<dbReference type="Proteomes" id="UP000242525">
    <property type="component" value="Unassembled WGS sequence"/>
</dbReference>
<evidence type="ECO:0000313" key="12">
    <source>
        <dbReference type="Proteomes" id="UP000242525"/>
    </source>
</evidence>
<dbReference type="GO" id="GO:0015856">
    <property type="term" value="P:cytosine transport"/>
    <property type="evidence" value="ECO:0007669"/>
    <property type="project" value="UniProtKB-ARBA"/>
</dbReference>
<dbReference type="STRING" id="1173061.A0A0J9XFC1"/>
<evidence type="ECO:0000256" key="3">
    <source>
        <dbReference type="ARBA" id="ARBA00022448"/>
    </source>
</evidence>
<dbReference type="FunFam" id="1.10.4160.10:FF:000002">
    <property type="entry name" value="Purine-cytosine permease fcyB"/>
    <property type="match status" value="1"/>
</dbReference>
<evidence type="ECO:0000313" key="11">
    <source>
        <dbReference type="EMBL" id="KAF5094885.1"/>
    </source>
</evidence>
<comment type="subcellular location">
    <subcellularLocation>
        <location evidence="1">Membrane</location>
        <topology evidence="1">Multi-pass membrane protein</topology>
    </subcellularLocation>
</comment>
<dbReference type="Pfam" id="PF02133">
    <property type="entry name" value="Transp_cyt_pur"/>
    <property type="match status" value="1"/>
</dbReference>
<feature type="transmembrane region" description="Helical" evidence="9">
    <location>
        <begin position="102"/>
        <end position="123"/>
    </location>
</feature>
<keyword evidence="12" id="KW-1185">Reference proteome</keyword>
<evidence type="ECO:0000256" key="1">
    <source>
        <dbReference type="ARBA" id="ARBA00004141"/>
    </source>
</evidence>
<feature type="transmembrane region" description="Helical" evidence="9">
    <location>
        <begin position="442"/>
        <end position="466"/>
    </location>
</feature>
<sequence>MDYEKQLSETSQEASSLEGNLVDVSKPSLLSRVSRALYLDELFKNAENRGIERIPDEEKTDDSLWNAGSMWFGSNMVVPTFSIGVLGVTLFGLTFWPAFLVIIFFNILGSLAPAYFSTFGPYFGLRQIIMSRYWFGFFGVRVCAIFNIIACVGWTTVNTIVAAQLLHTVNHGQLPSWAGILIIIVLSFLVTIFGYKIVHAFEKWSWVPNTIIFLITAIQMGRSHTFTYGHMSTGRLEAGQVLSFGATVYGFATGWTSYASDYTVYMPKDIPRRKVFLVVLGGINFPLMLAMILGAACATGTTTSEHFRTNYAETGIGGLFNAILVDDSLHGFGQFCMVVLSISTVSNNVPNLYTLGFSAQTLWSKFQKIPRIVWSTIASGAALGIAIPAYLYFDQVMENFMNIIGYWLAIYTSIGISEHLIYQGSFKAYDFEAYDDPSRLPVGITALFAFACGIAGAVVGMSQTWWVGPIAKLVSPGFGDVGFELAFGFSFVAYNLTRPFEKKYFKR</sequence>
<feature type="transmembrane region" description="Helical" evidence="9">
    <location>
        <begin position="275"/>
        <end position="298"/>
    </location>
</feature>
<comment type="similarity">
    <text evidence="2 8">Belongs to the purine-cytosine permease (2.A.39) family.</text>
</comment>
<evidence type="ECO:0000256" key="2">
    <source>
        <dbReference type="ARBA" id="ARBA00008974"/>
    </source>
</evidence>
<dbReference type="GO" id="GO:0015205">
    <property type="term" value="F:nucleobase transmembrane transporter activity"/>
    <property type="evidence" value="ECO:0007669"/>
    <property type="project" value="TreeGrafter"/>
</dbReference>
<evidence type="ECO:0000256" key="9">
    <source>
        <dbReference type="SAM" id="Phobius"/>
    </source>
</evidence>
<keyword evidence="6 9" id="KW-1133">Transmembrane helix</keyword>
<evidence type="ECO:0000256" key="8">
    <source>
        <dbReference type="PIRNR" id="PIRNR002744"/>
    </source>
</evidence>
<reference evidence="11" key="3">
    <citation type="submission" date="2020-01" db="EMBL/GenBank/DDBJ databases">
        <authorList>
            <person name="Perkins V."/>
            <person name="Lessard M.-H."/>
            <person name="Dugat-Bony E."/>
            <person name="Frenette M."/>
            <person name="Labrie S."/>
        </authorList>
    </citation>
    <scope>NUCLEOTIDE SEQUENCE</scope>
    <source>
        <strain evidence="11">LMA-70</strain>
    </source>
</reference>
<evidence type="ECO:0000256" key="4">
    <source>
        <dbReference type="ARBA" id="ARBA00022553"/>
    </source>
</evidence>
<evidence type="ECO:0000256" key="5">
    <source>
        <dbReference type="ARBA" id="ARBA00022692"/>
    </source>
</evidence>
<name>A0A0J9XFC1_GEOCN</name>
<dbReference type="PANTHER" id="PTHR31806:SF1">
    <property type="entry name" value="PURINE-CYTOSINE PERMEASE FCY2-RELATED"/>
    <property type="match status" value="1"/>
</dbReference>
<dbReference type="CDD" id="cd11484">
    <property type="entry name" value="SLC-NCS1sbd_CobB-like"/>
    <property type="match status" value="1"/>
</dbReference>
<dbReference type="PANTHER" id="PTHR31806">
    <property type="entry name" value="PURINE-CYTOSINE PERMEASE FCY2-RELATED"/>
    <property type="match status" value="1"/>
</dbReference>
<dbReference type="OrthoDB" id="2116389at2759"/>
<dbReference type="EMBL" id="QQZK01000166">
    <property type="protein sequence ID" value="KAF5094885.1"/>
    <property type="molecule type" value="Genomic_DNA"/>
</dbReference>
<feature type="transmembrane region" description="Helical" evidence="9">
    <location>
        <begin position="372"/>
        <end position="392"/>
    </location>
</feature>
<dbReference type="GO" id="GO:0005886">
    <property type="term" value="C:plasma membrane"/>
    <property type="evidence" value="ECO:0007669"/>
    <property type="project" value="TreeGrafter"/>
</dbReference>
<feature type="transmembrane region" description="Helical" evidence="9">
    <location>
        <begin position="76"/>
        <end position="96"/>
    </location>
</feature>
<organism evidence="10 12">
    <name type="scientific">Geotrichum candidum</name>
    <name type="common">Oospora lactis</name>
    <name type="synonym">Dipodascus geotrichum</name>
    <dbReference type="NCBI Taxonomy" id="1173061"/>
    <lineage>
        <taxon>Eukaryota</taxon>
        <taxon>Fungi</taxon>
        <taxon>Dikarya</taxon>
        <taxon>Ascomycota</taxon>
        <taxon>Saccharomycotina</taxon>
        <taxon>Dipodascomycetes</taxon>
        <taxon>Dipodascales</taxon>
        <taxon>Dipodascaceae</taxon>
        <taxon>Geotrichum</taxon>
    </lineage>
</organism>
<dbReference type="Gene3D" id="1.10.4160.10">
    <property type="entry name" value="Hydantoin permease"/>
    <property type="match status" value="1"/>
</dbReference>
<keyword evidence="7 8" id="KW-0472">Membrane</keyword>
<proteinExistence type="inferred from homology"/>
<reference evidence="11" key="2">
    <citation type="journal article" date="2020" name="Front. Microbiol.">
        <title>Phenotypic and Genetic Characterization of the Cheese Ripening Yeast Geotrichum candidum.</title>
        <authorList>
            <person name="Perkins V."/>
            <person name="Vignola S."/>
            <person name="Lessard M.H."/>
            <person name="Plante P.L."/>
            <person name="Corbeil J."/>
            <person name="Dugat-Bony E."/>
            <person name="Frenette M."/>
            <person name="Labrie S."/>
        </authorList>
    </citation>
    <scope>NUCLEOTIDE SEQUENCE</scope>
    <source>
        <strain evidence="11">LMA-70</strain>
    </source>
</reference>
<evidence type="ECO:0000256" key="6">
    <source>
        <dbReference type="ARBA" id="ARBA00022989"/>
    </source>
</evidence>
<dbReference type="AlphaFoldDB" id="A0A0J9XFC1"/>
<feature type="transmembrane region" description="Helical" evidence="9">
    <location>
        <begin position="478"/>
        <end position="497"/>
    </location>
</feature>
<accession>A0A0J9XFC1</accession>
<keyword evidence="5 9" id="KW-0812">Transmembrane</keyword>